<dbReference type="Pfam" id="PF23445">
    <property type="entry name" value="WHD_SNRNP200"/>
    <property type="match status" value="1"/>
</dbReference>
<dbReference type="SUPFAM" id="SSF103481">
    <property type="entry name" value="Multidrug resistance efflux transporter EmrE"/>
    <property type="match status" value="1"/>
</dbReference>
<dbReference type="PANTHER" id="PTHR47835">
    <property type="entry name" value="HFM1, ATP DEPENDENT DNA HELICASE HOMOLOG"/>
    <property type="match status" value="1"/>
</dbReference>
<dbReference type="Pfam" id="PF02889">
    <property type="entry name" value="Sec63"/>
    <property type="match status" value="1"/>
</dbReference>
<accession>A0A6A6PI43</accession>
<evidence type="ECO:0000256" key="7">
    <source>
        <dbReference type="ARBA" id="ARBA00022840"/>
    </source>
</evidence>
<dbReference type="GO" id="GO:0043138">
    <property type="term" value="F:3'-5' DNA helicase activity"/>
    <property type="evidence" value="ECO:0007669"/>
    <property type="project" value="UniProtKB-EC"/>
</dbReference>
<dbReference type="InterPro" id="IPR004179">
    <property type="entry name" value="Sec63-dom"/>
</dbReference>
<dbReference type="GO" id="GO:0005524">
    <property type="term" value="F:ATP binding"/>
    <property type="evidence" value="ECO:0007669"/>
    <property type="project" value="UniProtKB-KW"/>
</dbReference>
<evidence type="ECO:0000256" key="13">
    <source>
        <dbReference type="ARBA" id="ARBA00034808"/>
    </source>
</evidence>
<dbReference type="InterPro" id="IPR057842">
    <property type="entry name" value="WH_MER3"/>
</dbReference>
<feature type="region of interest" description="Disordered" evidence="15">
    <location>
        <begin position="602"/>
        <end position="699"/>
    </location>
</feature>
<keyword evidence="19" id="KW-0762">Sugar transport</keyword>
<evidence type="ECO:0000256" key="12">
    <source>
        <dbReference type="ARBA" id="ARBA00034617"/>
    </source>
</evidence>
<gene>
    <name evidence="19" type="ORF">BDY17DRAFT_313549</name>
</gene>
<keyword evidence="19" id="KW-0813">Transport</keyword>
<feature type="compositionally biased region" description="Polar residues" evidence="15">
    <location>
        <begin position="638"/>
        <end position="650"/>
    </location>
</feature>
<dbReference type="GO" id="GO:0015165">
    <property type="term" value="F:pyrimidine nucleotide-sugar transmembrane transporter activity"/>
    <property type="evidence" value="ECO:0007669"/>
    <property type="project" value="InterPro"/>
</dbReference>
<feature type="transmembrane region" description="Helical" evidence="16">
    <location>
        <begin position="20"/>
        <end position="38"/>
    </location>
</feature>
<dbReference type="InterPro" id="IPR007271">
    <property type="entry name" value="Nuc_sug_transpt"/>
</dbReference>
<keyword evidence="20" id="KW-1185">Reference proteome</keyword>
<dbReference type="InterPro" id="IPR052247">
    <property type="entry name" value="Meiotic_Crossover_Helicase"/>
</dbReference>
<dbReference type="SMART" id="SM00487">
    <property type="entry name" value="DEXDc"/>
    <property type="match status" value="1"/>
</dbReference>
<dbReference type="PANTHER" id="PTHR47835:SF3">
    <property type="entry name" value="HELICASE FOR MEIOSIS 1"/>
    <property type="match status" value="1"/>
</dbReference>
<name>A0A6A6PI43_9PEZI</name>
<evidence type="ECO:0000256" key="4">
    <source>
        <dbReference type="ARBA" id="ARBA00022741"/>
    </source>
</evidence>
<dbReference type="Gene3D" id="1.10.3380.10">
    <property type="entry name" value="Sec63 N-terminal domain-like domain"/>
    <property type="match status" value="1"/>
</dbReference>
<dbReference type="Pfam" id="PF04142">
    <property type="entry name" value="Nuc_sug_transp"/>
    <property type="match status" value="1"/>
</dbReference>
<feature type="transmembrane region" description="Helical" evidence="16">
    <location>
        <begin position="234"/>
        <end position="257"/>
    </location>
</feature>
<feature type="compositionally biased region" description="Low complexity" evidence="15">
    <location>
        <begin position="679"/>
        <end position="690"/>
    </location>
</feature>
<dbReference type="GO" id="GO:0051321">
    <property type="term" value="P:meiotic cell cycle"/>
    <property type="evidence" value="ECO:0007669"/>
    <property type="project" value="UniProtKB-KW"/>
</dbReference>
<dbReference type="SUPFAM" id="SSF46785">
    <property type="entry name" value="Winged helix' DNA-binding domain"/>
    <property type="match status" value="1"/>
</dbReference>
<dbReference type="EC" id="5.6.2.4" evidence="13"/>
<evidence type="ECO:0000256" key="2">
    <source>
        <dbReference type="ARBA" id="ARBA00010140"/>
    </source>
</evidence>
<keyword evidence="10" id="KW-0413">Isomerase</keyword>
<dbReference type="InterPro" id="IPR036388">
    <property type="entry name" value="WH-like_DNA-bd_sf"/>
</dbReference>
<dbReference type="Pfam" id="PF00271">
    <property type="entry name" value="Helicase_C"/>
    <property type="match status" value="1"/>
</dbReference>
<evidence type="ECO:0000256" key="8">
    <source>
        <dbReference type="ARBA" id="ARBA00022989"/>
    </source>
</evidence>
<feature type="transmembrane region" description="Helical" evidence="16">
    <location>
        <begin position="50"/>
        <end position="73"/>
    </location>
</feature>
<feature type="region of interest" description="Disordered" evidence="15">
    <location>
        <begin position="1604"/>
        <end position="1638"/>
    </location>
</feature>
<dbReference type="InterPro" id="IPR036390">
    <property type="entry name" value="WH_DNA-bd_sf"/>
</dbReference>
<keyword evidence="11" id="KW-0469">Meiosis</keyword>
<keyword evidence="8 16" id="KW-1133">Transmembrane helix</keyword>
<comment type="catalytic activity">
    <reaction evidence="12">
        <text>Couples ATP hydrolysis with the unwinding of duplex DNA by translocating in the 3'-5' direction.</text>
        <dbReference type="EC" id="5.6.2.4"/>
    </reaction>
</comment>
<dbReference type="Proteomes" id="UP000799767">
    <property type="component" value="Unassembled WGS sequence"/>
</dbReference>
<dbReference type="FunFam" id="1.10.3380.10:FF:000012">
    <property type="entry name" value="DEAD/DEAH box DNA helicase"/>
    <property type="match status" value="1"/>
</dbReference>
<dbReference type="InterPro" id="IPR027417">
    <property type="entry name" value="P-loop_NTPase"/>
</dbReference>
<dbReference type="InterPro" id="IPR001650">
    <property type="entry name" value="Helicase_C-like"/>
</dbReference>
<feature type="region of interest" description="Disordered" evidence="15">
    <location>
        <begin position="417"/>
        <end position="441"/>
    </location>
</feature>
<dbReference type="InterPro" id="IPR037185">
    <property type="entry name" value="EmrE-like"/>
</dbReference>
<dbReference type="NCBIfam" id="TIGR00803">
    <property type="entry name" value="nst"/>
    <property type="match status" value="2"/>
</dbReference>
<protein>
    <recommendedName>
        <fullName evidence="13">DNA 3'-5' helicase</fullName>
        <ecNumber evidence="13">5.6.2.4</ecNumber>
    </recommendedName>
</protein>
<dbReference type="InterPro" id="IPR014001">
    <property type="entry name" value="Helicase_ATP-bd"/>
</dbReference>
<evidence type="ECO:0000259" key="17">
    <source>
        <dbReference type="PROSITE" id="PS51192"/>
    </source>
</evidence>
<feature type="region of interest" description="Disordered" evidence="15">
    <location>
        <begin position="1533"/>
        <end position="1584"/>
    </location>
</feature>
<feature type="domain" description="Helicase ATP-binding" evidence="17">
    <location>
        <begin position="736"/>
        <end position="910"/>
    </location>
</feature>
<keyword evidence="6" id="KW-0347">Helicase</keyword>
<keyword evidence="4" id="KW-0547">Nucleotide-binding</keyword>
<feature type="transmembrane region" description="Helical" evidence="16">
    <location>
        <begin position="277"/>
        <end position="294"/>
    </location>
</feature>
<dbReference type="SMART" id="SM00973">
    <property type="entry name" value="Sec63"/>
    <property type="match status" value="1"/>
</dbReference>
<evidence type="ECO:0000256" key="16">
    <source>
        <dbReference type="SAM" id="Phobius"/>
    </source>
</evidence>
<dbReference type="SMART" id="SM00490">
    <property type="entry name" value="HELICc"/>
    <property type="match status" value="1"/>
</dbReference>
<feature type="compositionally biased region" description="Basic and acidic residues" evidence="15">
    <location>
        <begin position="651"/>
        <end position="667"/>
    </location>
</feature>
<evidence type="ECO:0000256" key="6">
    <source>
        <dbReference type="ARBA" id="ARBA00022806"/>
    </source>
</evidence>
<dbReference type="GO" id="GO:0016787">
    <property type="term" value="F:hydrolase activity"/>
    <property type="evidence" value="ECO:0007669"/>
    <property type="project" value="UniProtKB-KW"/>
</dbReference>
<comment type="catalytic activity">
    <reaction evidence="14">
        <text>ATP + H2O = ADP + phosphate + H(+)</text>
        <dbReference type="Rhea" id="RHEA:13065"/>
        <dbReference type="ChEBI" id="CHEBI:15377"/>
        <dbReference type="ChEBI" id="CHEBI:15378"/>
        <dbReference type="ChEBI" id="CHEBI:30616"/>
        <dbReference type="ChEBI" id="CHEBI:43474"/>
        <dbReference type="ChEBI" id="CHEBI:456216"/>
        <dbReference type="EC" id="5.6.2.4"/>
    </reaction>
</comment>
<feature type="domain" description="Helicase C-terminal" evidence="18">
    <location>
        <begin position="950"/>
        <end position="1141"/>
    </location>
</feature>
<evidence type="ECO:0000256" key="15">
    <source>
        <dbReference type="SAM" id="MobiDB-lite"/>
    </source>
</evidence>
<keyword evidence="9 16" id="KW-0472">Membrane</keyword>
<dbReference type="GO" id="GO:0003676">
    <property type="term" value="F:nucleic acid binding"/>
    <property type="evidence" value="ECO:0007669"/>
    <property type="project" value="InterPro"/>
</dbReference>
<dbReference type="SUPFAM" id="SSF158702">
    <property type="entry name" value="Sec63 N-terminal domain-like"/>
    <property type="match status" value="1"/>
</dbReference>
<reference evidence="19" key="1">
    <citation type="journal article" date="2020" name="Stud. Mycol.">
        <title>101 Dothideomycetes genomes: a test case for predicting lifestyles and emergence of pathogens.</title>
        <authorList>
            <person name="Haridas S."/>
            <person name="Albert R."/>
            <person name="Binder M."/>
            <person name="Bloem J."/>
            <person name="Labutti K."/>
            <person name="Salamov A."/>
            <person name="Andreopoulos B."/>
            <person name="Baker S."/>
            <person name="Barry K."/>
            <person name="Bills G."/>
            <person name="Bluhm B."/>
            <person name="Cannon C."/>
            <person name="Castanera R."/>
            <person name="Culley D."/>
            <person name="Daum C."/>
            <person name="Ezra D."/>
            <person name="Gonzalez J."/>
            <person name="Henrissat B."/>
            <person name="Kuo A."/>
            <person name="Liang C."/>
            <person name="Lipzen A."/>
            <person name="Lutzoni F."/>
            <person name="Magnuson J."/>
            <person name="Mondo S."/>
            <person name="Nolan M."/>
            <person name="Ohm R."/>
            <person name="Pangilinan J."/>
            <person name="Park H.-J."/>
            <person name="Ramirez L."/>
            <person name="Alfaro M."/>
            <person name="Sun H."/>
            <person name="Tritt A."/>
            <person name="Yoshinaga Y."/>
            <person name="Zwiers L.-H."/>
            <person name="Turgeon B."/>
            <person name="Goodwin S."/>
            <person name="Spatafora J."/>
            <person name="Crous P."/>
            <person name="Grigoriev I."/>
        </authorList>
    </citation>
    <scope>NUCLEOTIDE SEQUENCE</scope>
    <source>
        <strain evidence="19">CBS 113389</strain>
    </source>
</reference>
<dbReference type="SUPFAM" id="SSF52540">
    <property type="entry name" value="P-loop containing nucleoside triphosphate hydrolases"/>
    <property type="match status" value="1"/>
</dbReference>
<evidence type="ECO:0000256" key="1">
    <source>
        <dbReference type="ARBA" id="ARBA00004141"/>
    </source>
</evidence>
<feature type="transmembrane region" description="Helical" evidence="16">
    <location>
        <begin position="306"/>
        <end position="331"/>
    </location>
</feature>
<feature type="transmembrane region" description="Helical" evidence="16">
    <location>
        <begin position="161"/>
        <end position="187"/>
    </location>
</feature>
<feature type="compositionally biased region" description="Polar residues" evidence="15">
    <location>
        <begin position="427"/>
        <end position="437"/>
    </location>
</feature>
<feature type="compositionally biased region" description="Polar residues" evidence="15">
    <location>
        <begin position="602"/>
        <end position="626"/>
    </location>
</feature>
<dbReference type="OrthoDB" id="5575at2759"/>
<dbReference type="PROSITE" id="PS51192">
    <property type="entry name" value="HELICASE_ATP_BIND_1"/>
    <property type="match status" value="1"/>
</dbReference>
<keyword evidence="5" id="KW-0378">Hydrolase</keyword>
<comment type="subcellular location">
    <subcellularLocation>
        <location evidence="1">Membrane</location>
        <topology evidence="1">Multi-pass membrane protein</topology>
    </subcellularLocation>
</comment>
<dbReference type="GO" id="GO:0000139">
    <property type="term" value="C:Golgi membrane"/>
    <property type="evidence" value="ECO:0007669"/>
    <property type="project" value="InterPro"/>
</dbReference>
<dbReference type="PROSITE" id="PS51194">
    <property type="entry name" value="HELICASE_CTER"/>
    <property type="match status" value="1"/>
</dbReference>
<feature type="region of interest" description="Disordered" evidence="15">
    <location>
        <begin position="1659"/>
        <end position="1762"/>
    </location>
</feature>
<dbReference type="Gene3D" id="3.40.50.300">
    <property type="entry name" value="P-loop containing nucleotide triphosphate hydrolases"/>
    <property type="match status" value="2"/>
</dbReference>
<keyword evidence="7" id="KW-0067">ATP-binding</keyword>
<evidence type="ECO:0000256" key="10">
    <source>
        <dbReference type="ARBA" id="ARBA00023235"/>
    </source>
</evidence>
<dbReference type="EMBL" id="MU001642">
    <property type="protein sequence ID" value="KAF2478937.1"/>
    <property type="molecule type" value="Genomic_DNA"/>
</dbReference>
<feature type="transmembrane region" description="Helical" evidence="16">
    <location>
        <begin position="337"/>
        <end position="358"/>
    </location>
</feature>
<feature type="compositionally biased region" description="Polar residues" evidence="15">
    <location>
        <begin position="1606"/>
        <end position="1635"/>
    </location>
</feature>
<comment type="similarity">
    <text evidence="2">Belongs to the helicase family. SKI2 subfamily.</text>
</comment>
<evidence type="ECO:0000256" key="11">
    <source>
        <dbReference type="ARBA" id="ARBA00023254"/>
    </source>
</evidence>
<feature type="compositionally biased region" description="Polar residues" evidence="15">
    <location>
        <begin position="1556"/>
        <end position="1575"/>
    </location>
</feature>
<keyword evidence="3 16" id="KW-0812">Transmembrane</keyword>
<evidence type="ECO:0000259" key="18">
    <source>
        <dbReference type="PROSITE" id="PS51194"/>
    </source>
</evidence>
<dbReference type="RefSeq" id="XP_033585507.1">
    <property type="nucleotide sequence ID" value="XM_033735721.1"/>
</dbReference>
<feature type="compositionally biased region" description="Polar residues" evidence="15">
    <location>
        <begin position="1748"/>
        <end position="1761"/>
    </location>
</feature>
<organism evidence="19 20">
    <name type="scientific">Neohortaea acidophila</name>
    <dbReference type="NCBI Taxonomy" id="245834"/>
    <lineage>
        <taxon>Eukaryota</taxon>
        <taxon>Fungi</taxon>
        <taxon>Dikarya</taxon>
        <taxon>Ascomycota</taxon>
        <taxon>Pezizomycotina</taxon>
        <taxon>Dothideomycetes</taxon>
        <taxon>Dothideomycetidae</taxon>
        <taxon>Mycosphaerellales</taxon>
        <taxon>Teratosphaeriaceae</taxon>
        <taxon>Neohortaea</taxon>
    </lineage>
</organism>
<dbReference type="Pfam" id="PF00270">
    <property type="entry name" value="DEAD"/>
    <property type="match status" value="1"/>
</dbReference>
<feature type="compositionally biased region" description="Basic and acidic residues" evidence="15">
    <location>
        <begin position="1659"/>
        <end position="1674"/>
    </location>
</feature>
<evidence type="ECO:0000313" key="20">
    <source>
        <dbReference type="Proteomes" id="UP000799767"/>
    </source>
</evidence>
<evidence type="ECO:0000256" key="3">
    <source>
        <dbReference type="ARBA" id="ARBA00022692"/>
    </source>
</evidence>
<sequence length="1998" mass="220259">MAVQSFKRSASVVGLGMKELALVALTLQSSIHILVMHYSRTMPLVNGRRYFPSTAVFLNEVIKLAICLTMALYDIATNPRTPDTSTATALFWEVGRAVFTGDSWRMAIPAVLYTLQNSLQYVAIGNLDAATFQVTSQLKILSTAIFSVLLLGRVLSGRRWLSLLLLMLGVAIIHIPGSASYTASLTIKDLRRGIQPRSIRDSPALADGVAGVIGKRSATYQGIDKDFADANPELYPSFGLALVTIACFISGLASVYFEKILKHPKSEYGSSVWIRNVQLSFYSLWPALFIGVMFKDGEHISRHGFFAGYNWVVWAAILLQSAGGVLVAFVVKFADNIAKSFATSISILLSFLASVFFFDFEITPLYLAGTTVVLLATYLYNAGVDGEQPKAPEIRMPASEKGKEQGSYFALAPAATPSKPALRGEALSTSRPTTPTSGLAAGKARAIETDGNDTLTPPICSNDSIDPESMTISAFSTYPAWIIGRAMDDFMHRRHGGQNFHRFDEHDATRHGIADHHHGYGDMQDAFADESMGFNSIDEQLHRLADQGSWNRQATHRGAGVPLASTSARAPPFAVESYYTSPPRCAPYRAVECPSNISTGLPFRESSTSSPFNQQIPSSPTISARQRQSRPVEYGRAFQSTLFEQQSTNETMHRGRRESSKVEDSHNPSHMAHRSQHEPAQPSRQPPQSALVTHRPKHNPPVVQGIDLVSTHTLPDRFRSIFLFPLFNAVQSKCFDTIYHSNNNFVLSAPTGSGKTAVLELAICRLANSSANGSFKIVYQAPTKSLCAERQRDWEKKFAPLDLKCAELTGDTEHAQLHNVQHAQIIITTPEKWDSVTRKWKDHQKLMQMVKLFLIDEVHILKEERGATLEAGVSRMKSVGSGVRFIALSATVPNSQDIAIWLGKDAVEPDVPAVRQRFGEEYRPVRLQKHVCGYHTGPNDFAFEKSLNGKLPAIISKWSQRKPIMVFCFTRGSCVETAKVLSKWWSSSAARERYWTAPRKRLVVANKELMDAIATGVAFHHAGLSPEDRAAVEGGYLTGEINVICCTSTLAVGVNLPCHMVIIKNTVAYQNPAAGGCKEYSDLEIMQMLGRAGRPQFDDSAVAVIMTRLPRVQYYETMVAGQEVLESCLHRNLIDHLNSEIGLGTIIDVPSAKRWLMGTFLYVRLQVNPEHYQIEGDAPGRNLDERLETICGKALALLSDNDLVAASPNLQCTEFGDAMARYYVQFDTMKTFVALPAKAKVSEILSAISQAAEFKDMRFRSEEKASYKTLNQNNSIKYPIPVNLDLPAHKVSLVIQSTLGGVELSAEEQKFDFTSAKATIFQHATRLVRCIVDCKLYLEDSVSTRNALMLARSLGAKVWDDSPLHVTQLDGVGMVTVRKLVNAGISSIDELELTDAHHIERALSRNPPYGTQLQQKARAFPKLRVSLEMMGEPFIRPGEYVTVKLKADVGFMNENVPEKFQRKAVYACLLVETSDDKLLHFVRMSAKMLKKGHDVPINANLTTPTQSIRAYVMCDGIAGTLRHAVLKLHVPASSFPSPKAAEDRDERAGNLAASHARSSTKNQLRLTKDSTQTQNDEFGDGDIDDADLARAEVDDFVDIDELDLSGATSAQSKRNRQNADSPNRANASREPQQLPNGKWACNHACKDKNKCKHRCCQEGLDKQPKPPKAKENRKQLVPIADSKQKRLAMPTNKPAIPKSKSTSSQERPAARHQSKEAHALDYLHNSVKTKMPKIPTLGRARANDRTDTNASSPKTKQSRLSFVSGGRSVMRGLQFDDLDDGLWSSNSLDDVNDDIASSHEKGRASHGIGDDFRAGEEEMLDEIEDFDESFAFDQPFPDNAGEELIDLTRAGRLKKRGTAEYTGYDTGITEPAQAQSAAGAKYDEKSSPKLFLSDLYNTWETGLGDTLTSTTQKRSAEDDLSEAGVGVISCSKRQKRDSSLQPTTDVKMQADILDSVTPLEAVSAAAVSAPRAETHTAPDNLEEWFTETFGSRLFELTN</sequence>
<evidence type="ECO:0000256" key="14">
    <source>
        <dbReference type="ARBA" id="ARBA00048988"/>
    </source>
</evidence>
<dbReference type="FunFam" id="1.10.10.10:FF:000012">
    <property type="entry name" value="U5 small nuclear ribonucleoprotein helicase"/>
    <property type="match status" value="1"/>
</dbReference>
<dbReference type="InterPro" id="IPR011545">
    <property type="entry name" value="DEAD/DEAH_box_helicase_dom"/>
</dbReference>
<evidence type="ECO:0000256" key="9">
    <source>
        <dbReference type="ARBA" id="ARBA00023136"/>
    </source>
</evidence>
<evidence type="ECO:0000313" key="19">
    <source>
        <dbReference type="EMBL" id="KAF2478937.1"/>
    </source>
</evidence>
<evidence type="ECO:0000256" key="5">
    <source>
        <dbReference type="ARBA" id="ARBA00022801"/>
    </source>
</evidence>
<dbReference type="Gene3D" id="1.10.10.10">
    <property type="entry name" value="Winged helix-like DNA-binding domain superfamily/Winged helix DNA-binding domain"/>
    <property type="match status" value="1"/>
</dbReference>
<proteinExistence type="inferred from homology"/>
<dbReference type="CDD" id="cd18795">
    <property type="entry name" value="SF2_C_Ski2"/>
    <property type="match status" value="1"/>
</dbReference>
<dbReference type="GeneID" id="54476723"/>